<keyword evidence="2" id="KW-0443">Lipid metabolism</keyword>
<dbReference type="AlphaFoldDB" id="A0AAV2PT12"/>
<evidence type="ECO:0000256" key="1">
    <source>
        <dbReference type="ARBA" id="ARBA00022737"/>
    </source>
</evidence>
<feature type="domain" description="C2" evidence="3">
    <location>
        <begin position="39"/>
        <end position="166"/>
    </location>
</feature>
<evidence type="ECO:0000313" key="4">
    <source>
        <dbReference type="EMBL" id="CAL4062923.1"/>
    </source>
</evidence>
<sequence length="276" mass="30853">MSIVTGGSSSGWSWRSILCCCGKSQSNLDVRSSIRSSMRSIKKQQAVEEKIKPVFLHGILYIEIIAGKDLPNLDTFTLSTKDVSDPYVTVDTWVDGKNNCRLARTSVIFNDLNPQWGEKFRAEVCQEADTLIFTVKDVDVVSVDAMATLALPAQDLMKEEPISGWFNLRDKKGNDAGTLNLALHYRSAESVTMTHEIPDTVYPMREGCHLTLYQDAHTPAVAPLTNVPAPRKPDENYQPTQLWIDLENALNKAEKFIYIVGWSMKADITLRRGGDK</sequence>
<dbReference type="PANTHER" id="PTHR18896:SF60">
    <property type="entry name" value="PHOSPHOLIPASE D"/>
    <property type="match status" value="1"/>
</dbReference>
<dbReference type="Pfam" id="PF00168">
    <property type="entry name" value="C2"/>
    <property type="match status" value="1"/>
</dbReference>
<keyword evidence="5" id="KW-1185">Reference proteome</keyword>
<name>A0AAV2PT12_MEGNR</name>
<keyword evidence="1" id="KW-0677">Repeat</keyword>
<evidence type="ECO:0000313" key="5">
    <source>
        <dbReference type="Proteomes" id="UP001497623"/>
    </source>
</evidence>
<protein>
    <recommendedName>
        <fullName evidence="3">C2 domain-containing protein</fullName>
    </recommendedName>
</protein>
<evidence type="ECO:0000256" key="2">
    <source>
        <dbReference type="ARBA" id="ARBA00023098"/>
    </source>
</evidence>
<dbReference type="Proteomes" id="UP001497623">
    <property type="component" value="Unassembled WGS sequence"/>
</dbReference>
<organism evidence="4 5">
    <name type="scientific">Meganyctiphanes norvegica</name>
    <name type="common">Northern krill</name>
    <name type="synonym">Thysanopoda norvegica</name>
    <dbReference type="NCBI Taxonomy" id="48144"/>
    <lineage>
        <taxon>Eukaryota</taxon>
        <taxon>Metazoa</taxon>
        <taxon>Ecdysozoa</taxon>
        <taxon>Arthropoda</taxon>
        <taxon>Crustacea</taxon>
        <taxon>Multicrustacea</taxon>
        <taxon>Malacostraca</taxon>
        <taxon>Eumalacostraca</taxon>
        <taxon>Eucarida</taxon>
        <taxon>Euphausiacea</taxon>
        <taxon>Euphausiidae</taxon>
        <taxon>Meganyctiphanes</taxon>
    </lineage>
</organism>
<proteinExistence type="predicted"/>
<dbReference type="GO" id="GO:0009395">
    <property type="term" value="P:phospholipid catabolic process"/>
    <property type="evidence" value="ECO:0007669"/>
    <property type="project" value="TreeGrafter"/>
</dbReference>
<evidence type="ECO:0000259" key="3">
    <source>
        <dbReference type="PROSITE" id="PS50004"/>
    </source>
</evidence>
<dbReference type="PANTHER" id="PTHR18896">
    <property type="entry name" value="PHOSPHOLIPASE D"/>
    <property type="match status" value="1"/>
</dbReference>
<dbReference type="Gene3D" id="2.60.40.150">
    <property type="entry name" value="C2 domain"/>
    <property type="match status" value="1"/>
</dbReference>
<dbReference type="GO" id="GO:0004630">
    <property type="term" value="F:phospholipase D activity"/>
    <property type="evidence" value="ECO:0007669"/>
    <property type="project" value="TreeGrafter"/>
</dbReference>
<feature type="non-terminal residue" evidence="4">
    <location>
        <position position="276"/>
    </location>
</feature>
<dbReference type="SUPFAM" id="SSF49562">
    <property type="entry name" value="C2 domain (Calcium/lipid-binding domain, CaLB)"/>
    <property type="match status" value="1"/>
</dbReference>
<dbReference type="InterPro" id="IPR000008">
    <property type="entry name" value="C2_dom"/>
</dbReference>
<dbReference type="InterPro" id="IPR035892">
    <property type="entry name" value="C2_domain_sf"/>
</dbReference>
<accession>A0AAV2PT12</accession>
<dbReference type="InterPro" id="IPR015679">
    <property type="entry name" value="PLipase_D_fam"/>
</dbReference>
<comment type="caution">
    <text evidence="4">The sequence shown here is derived from an EMBL/GenBank/DDBJ whole genome shotgun (WGS) entry which is preliminary data.</text>
</comment>
<dbReference type="SMART" id="SM00239">
    <property type="entry name" value="C2"/>
    <property type="match status" value="1"/>
</dbReference>
<dbReference type="GO" id="GO:0005886">
    <property type="term" value="C:plasma membrane"/>
    <property type="evidence" value="ECO:0007669"/>
    <property type="project" value="TreeGrafter"/>
</dbReference>
<gene>
    <name evidence="4" type="ORF">MNOR_LOCUS2938</name>
</gene>
<dbReference type="EMBL" id="CAXKWB010000954">
    <property type="protein sequence ID" value="CAL4062923.1"/>
    <property type="molecule type" value="Genomic_DNA"/>
</dbReference>
<dbReference type="PROSITE" id="PS50004">
    <property type="entry name" value="C2"/>
    <property type="match status" value="1"/>
</dbReference>
<reference evidence="4 5" key="1">
    <citation type="submission" date="2024-05" db="EMBL/GenBank/DDBJ databases">
        <authorList>
            <person name="Wallberg A."/>
        </authorList>
    </citation>
    <scope>NUCLEOTIDE SEQUENCE [LARGE SCALE GENOMIC DNA]</scope>
</reference>